<feature type="active site" description="Proton acceptor" evidence="2">
    <location>
        <position position="45"/>
    </location>
</feature>
<dbReference type="AlphaFoldDB" id="A0A7H1J504"/>
<dbReference type="RefSeq" id="WP_111606801.1">
    <property type="nucleotide sequence ID" value="NZ_BMLJ01000009.1"/>
</dbReference>
<keyword evidence="4" id="KW-0378">Hydrolase</keyword>
<dbReference type="PROSITE" id="PS50263">
    <property type="entry name" value="CN_HYDROLASE"/>
    <property type="match status" value="1"/>
</dbReference>
<evidence type="ECO:0000256" key="1">
    <source>
        <dbReference type="ARBA" id="ARBA00008129"/>
    </source>
</evidence>
<dbReference type="InterPro" id="IPR036526">
    <property type="entry name" value="C-N_Hydrolase_sf"/>
</dbReference>
<reference evidence="4 5" key="1">
    <citation type="submission" date="2020-09" db="EMBL/GenBank/DDBJ databases">
        <title>Complete genome sequence of an Arctic sea ice bacterium Marinomonas arctica BSI20414.</title>
        <authorList>
            <person name="Liao L."/>
            <person name="Chen B."/>
        </authorList>
    </citation>
    <scope>NUCLEOTIDE SEQUENCE [LARGE SCALE GENOMIC DNA]</scope>
    <source>
        <strain evidence="4 5">BSI20414</strain>
    </source>
</reference>
<proteinExistence type="inferred from homology"/>
<evidence type="ECO:0000313" key="4">
    <source>
        <dbReference type="EMBL" id="QNT05570.1"/>
    </source>
</evidence>
<dbReference type="PROSITE" id="PS00920">
    <property type="entry name" value="NITRIL_CHT_1"/>
    <property type="match status" value="1"/>
</dbReference>
<name>A0A7H1J504_9GAMM</name>
<dbReference type="InterPro" id="IPR044149">
    <property type="entry name" value="Nitrilases_CHs"/>
</dbReference>
<dbReference type="PROSITE" id="PS00921">
    <property type="entry name" value="NITRIL_CHT_2"/>
    <property type="match status" value="1"/>
</dbReference>
<dbReference type="KEGG" id="mard:IBG28_18235"/>
<dbReference type="EMBL" id="CP061081">
    <property type="protein sequence ID" value="QNT05570.1"/>
    <property type="molecule type" value="Genomic_DNA"/>
</dbReference>
<dbReference type="GO" id="GO:0000257">
    <property type="term" value="F:nitrilase activity"/>
    <property type="evidence" value="ECO:0007669"/>
    <property type="project" value="UniProtKB-ARBA"/>
</dbReference>
<dbReference type="Proteomes" id="UP000516370">
    <property type="component" value="Chromosome"/>
</dbReference>
<dbReference type="Gene3D" id="3.60.110.10">
    <property type="entry name" value="Carbon-nitrogen hydrolase"/>
    <property type="match status" value="1"/>
</dbReference>
<keyword evidence="5" id="KW-1185">Reference proteome</keyword>
<evidence type="ECO:0000256" key="2">
    <source>
        <dbReference type="PROSITE-ProRule" id="PRU10139"/>
    </source>
</evidence>
<dbReference type="PANTHER" id="PTHR46044:SF1">
    <property type="entry name" value="CN HYDROLASE DOMAIN-CONTAINING PROTEIN"/>
    <property type="match status" value="1"/>
</dbReference>
<dbReference type="PANTHER" id="PTHR46044">
    <property type="entry name" value="NITRILASE"/>
    <property type="match status" value="1"/>
</dbReference>
<dbReference type="OrthoDB" id="9803803at2"/>
<accession>A0A7H1J504</accession>
<dbReference type="CDD" id="cd07564">
    <property type="entry name" value="nitrilases_CHs"/>
    <property type="match status" value="1"/>
</dbReference>
<comment type="similarity">
    <text evidence="1">Belongs to the carbon-nitrogen hydrolase superfamily. Nitrilase family.</text>
</comment>
<gene>
    <name evidence="4" type="ORF">IBG28_18235</name>
</gene>
<sequence length="339" mass="37835">MLTQYKVAAVQAAPEFLNLDAGIQKTIRFIKEASKAGAKLVAFPELWLTGYPWWIWLDTPAAAVASGFISRYYKNSLSYDDPRAKLVSDAAREYNINVVLGLSERENGSLYIAQWLINSQGETIAQRRKLKPTHVERTVFGEGDGSDMAVHDSELGRLGALNCWEHVLPLNKFIMFSQNEQIHVASWPSFTTYEFSSGMGWEVNNAVSRSYAVEGACYVIAPSAVLSQIMLDELCDKPEKHELISVGGGHSVIYGPSGEALCEKLDPTEEGILYAEVDLDTVDICKHFLDCAGHYSRPDVYQLVFDGRRKRIVADETKEVISMKAEEQEGESLYESTEE</sequence>
<dbReference type="InterPro" id="IPR000132">
    <property type="entry name" value="Nitrilase/CN_hydratase_CS"/>
</dbReference>
<evidence type="ECO:0000259" key="3">
    <source>
        <dbReference type="PROSITE" id="PS50263"/>
    </source>
</evidence>
<dbReference type="SUPFAM" id="SSF56317">
    <property type="entry name" value="Carbon-nitrogen hydrolase"/>
    <property type="match status" value="1"/>
</dbReference>
<organism evidence="4 5">
    <name type="scientific">Marinomonas arctica</name>
    <dbReference type="NCBI Taxonomy" id="383750"/>
    <lineage>
        <taxon>Bacteria</taxon>
        <taxon>Pseudomonadati</taxon>
        <taxon>Pseudomonadota</taxon>
        <taxon>Gammaproteobacteria</taxon>
        <taxon>Oceanospirillales</taxon>
        <taxon>Oceanospirillaceae</taxon>
        <taxon>Marinomonas</taxon>
    </lineage>
</organism>
<evidence type="ECO:0000313" key="5">
    <source>
        <dbReference type="Proteomes" id="UP000516370"/>
    </source>
</evidence>
<protein>
    <submittedName>
        <fullName evidence="4">Carbon-nitrogen hydrolase family protein</fullName>
    </submittedName>
</protein>
<feature type="domain" description="CN hydrolase" evidence="3">
    <location>
        <begin position="5"/>
        <end position="279"/>
    </location>
</feature>
<dbReference type="Pfam" id="PF00795">
    <property type="entry name" value="CN_hydrolase"/>
    <property type="match status" value="1"/>
</dbReference>
<dbReference type="InterPro" id="IPR003010">
    <property type="entry name" value="C-N_Hydrolase"/>
</dbReference>